<dbReference type="InterPro" id="IPR025659">
    <property type="entry name" value="Tubby-like_C"/>
</dbReference>
<dbReference type="EMBL" id="OW152814">
    <property type="protein sequence ID" value="CAH2050312.1"/>
    <property type="molecule type" value="Genomic_DNA"/>
</dbReference>
<feature type="compositionally biased region" description="Pro residues" evidence="3">
    <location>
        <begin position="106"/>
        <end position="125"/>
    </location>
</feature>
<evidence type="ECO:0000256" key="1">
    <source>
        <dbReference type="ARBA" id="ARBA00005350"/>
    </source>
</evidence>
<protein>
    <recommendedName>
        <fullName evidence="2">Phospholipid scramblase</fullName>
    </recommendedName>
</protein>
<evidence type="ECO:0000256" key="2">
    <source>
        <dbReference type="RuleBase" id="RU363116"/>
    </source>
</evidence>
<dbReference type="Pfam" id="PF03803">
    <property type="entry name" value="Scramblase"/>
    <property type="match status" value="1"/>
</dbReference>
<keyword evidence="2" id="KW-0449">Lipoprotein</keyword>
<evidence type="ECO:0000313" key="4">
    <source>
        <dbReference type="EMBL" id="CAH2050312.1"/>
    </source>
</evidence>
<sequence length="412" mass="45481">MANKTTLIASRRCSIHFTLESTNTEANTYPTDLLLGGIGSNSRLVNALYCYGLIVILKGFKLYTVKMSHKPIPYSPNFPPGQGYEPPMESGKSNESYPLNPQGGYPGPPPNQMPHPGPNLPPGAQPLPGMQTGFQPGFQPGFQTGFQPGFASGYPHPQSGYHAPIMQQPAPQGPAGGWMTIPRGLSNCPPGLEYLSMIDQLLVHQKVELLEAFVGFETNNKYTIKNNVGQKVYYAVEDNDCCTRNCCGPTRPFEMRIMDNFRNEVIHLHRPLACDSCWCPCWLQSMEVTAPPGTVIGSIEQEWSICKPCYVIKNSVGDVVLRIKGPFCTFSICGNVEFNVYSKDGDTKVGKITKQWSGLAREFFTDSDYFGISFPIDLDVRIKAVLLGACFLIDFMFFEKNGNQEQDGPGML</sequence>
<comment type="function">
    <text evidence="2">May mediate accelerated ATP-independent bidirectional transbilayer migration of phospholipids upon binding calcium ions that results in a loss of phospholipid asymmetry in the plasma membrane.</text>
</comment>
<dbReference type="PANTHER" id="PTHR23248:SF9">
    <property type="entry name" value="PHOSPHOLIPID SCRAMBLASE"/>
    <property type="match status" value="1"/>
</dbReference>
<comment type="cofactor">
    <cofactor evidence="2">
        <name>Ca(2+)</name>
        <dbReference type="ChEBI" id="CHEBI:29108"/>
    </cofactor>
</comment>
<accession>A0ABN8IBQ8</accession>
<reference evidence="4" key="1">
    <citation type="submission" date="2022-03" db="EMBL/GenBank/DDBJ databases">
        <authorList>
            <person name="Martin H S."/>
        </authorList>
    </citation>
    <scope>NUCLEOTIDE SEQUENCE</scope>
</reference>
<organism evidence="4 5">
    <name type="scientific">Iphiclides podalirius</name>
    <name type="common">scarce swallowtail</name>
    <dbReference type="NCBI Taxonomy" id="110791"/>
    <lineage>
        <taxon>Eukaryota</taxon>
        <taxon>Metazoa</taxon>
        <taxon>Ecdysozoa</taxon>
        <taxon>Arthropoda</taxon>
        <taxon>Hexapoda</taxon>
        <taxon>Insecta</taxon>
        <taxon>Pterygota</taxon>
        <taxon>Neoptera</taxon>
        <taxon>Endopterygota</taxon>
        <taxon>Lepidoptera</taxon>
        <taxon>Glossata</taxon>
        <taxon>Ditrysia</taxon>
        <taxon>Papilionoidea</taxon>
        <taxon>Papilionidae</taxon>
        <taxon>Papilioninae</taxon>
        <taxon>Iphiclides</taxon>
    </lineage>
</organism>
<keyword evidence="2" id="KW-0564">Palmitate</keyword>
<dbReference type="SUPFAM" id="SSF54518">
    <property type="entry name" value="Tubby C-terminal domain-like"/>
    <property type="match status" value="1"/>
</dbReference>
<name>A0ABN8IBQ8_9NEOP</name>
<proteinExistence type="inferred from homology"/>
<keyword evidence="2" id="KW-0106">Calcium</keyword>
<evidence type="ECO:0000256" key="3">
    <source>
        <dbReference type="SAM" id="MobiDB-lite"/>
    </source>
</evidence>
<dbReference type="Proteomes" id="UP000837857">
    <property type="component" value="Chromosome 2"/>
</dbReference>
<evidence type="ECO:0000313" key="5">
    <source>
        <dbReference type="Proteomes" id="UP000837857"/>
    </source>
</evidence>
<comment type="similarity">
    <text evidence="1 2">Belongs to the phospholipid scramblase family.</text>
</comment>
<feature type="region of interest" description="Disordered" evidence="3">
    <location>
        <begin position="74"/>
        <end position="125"/>
    </location>
</feature>
<gene>
    <name evidence="4" type="ORF">IPOD504_LOCUS7370</name>
</gene>
<keyword evidence="5" id="KW-1185">Reference proteome</keyword>
<feature type="non-terminal residue" evidence="4">
    <location>
        <position position="1"/>
    </location>
</feature>
<dbReference type="PANTHER" id="PTHR23248">
    <property type="entry name" value="PHOSPHOLIPID SCRAMBLASE-RELATED"/>
    <property type="match status" value="1"/>
</dbReference>
<dbReference type="InterPro" id="IPR005552">
    <property type="entry name" value="Scramblase"/>
</dbReference>